<dbReference type="InterPro" id="IPR057436">
    <property type="entry name" value="5TMH_Lnb"/>
</dbReference>
<feature type="transmembrane region" description="Helical" evidence="1">
    <location>
        <begin position="353"/>
        <end position="370"/>
    </location>
</feature>
<dbReference type="Proteomes" id="UP000221024">
    <property type="component" value="Unassembled WGS sequence"/>
</dbReference>
<dbReference type="AlphaFoldDB" id="A0A2H3NZW7"/>
<evidence type="ECO:0000313" key="5">
    <source>
        <dbReference type="Proteomes" id="UP000221024"/>
    </source>
</evidence>
<feature type="transmembrane region" description="Helical" evidence="1">
    <location>
        <begin position="319"/>
        <end position="341"/>
    </location>
</feature>
<evidence type="ECO:0000256" key="1">
    <source>
        <dbReference type="SAM" id="Phobius"/>
    </source>
</evidence>
<feature type="domain" description="Lnb N-terminal periplasmic" evidence="2">
    <location>
        <begin position="65"/>
        <end position="212"/>
    </location>
</feature>
<dbReference type="InterPro" id="IPR025178">
    <property type="entry name" value="Lnb_N"/>
</dbReference>
<keyword evidence="1" id="KW-0472">Membrane</keyword>
<dbReference type="EMBL" id="PDEP01000008">
    <property type="protein sequence ID" value="PEN06556.1"/>
    <property type="molecule type" value="Genomic_DNA"/>
</dbReference>
<feature type="transmembrane region" description="Helical" evidence="1">
    <location>
        <begin position="377"/>
        <end position="393"/>
    </location>
</feature>
<feature type="domain" description="Lnb-like transmembrane" evidence="3">
    <location>
        <begin position="285"/>
        <end position="418"/>
    </location>
</feature>
<dbReference type="Pfam" id="PF25221">
    <property type="entry name" value="5TMH_Lnb"/>
    <property type="match status" value="1"/>
</dbReference>
<gene>
    <name evidence="4" type="ORF">CRI93_09765</name>
</gene>
<feature type="transmembrane region" description="Helical" evidence="1">
    <location>
        <begin position="36"/>
        <end position="55"/>
    </location>
</feature>
<comment type="caution">
    <text evidence="4">The sequence shown here is derived from an EMBL/GenBank/DDBJ whole genome shotgun (WGS) entry which is preliminary data.</text>
</comment>
<feature type="transmembrane region" description="Helical" evidence="1">
    <location>
        <begin position="288"/>
        <end position="307"/>
    </location>
</feature>
<organism evidence="4 5">
    <name type="scientific">Longimonas halophila</name>
    <dbReference type="NCBI Taxonomy" id="1469170"/>
    <lineage>
        <taxon>Bacteria</taxon>
        <taxon>Pseudomonadati</taxon>
        <taxon>Rhodothermota</taxon>
        <taxon>Rhodothermia</taxon>
        <taxon>Rhodothermales</taxon>
        <taxon>Salisaetaceae</taxon>
        <taxon>Longimonas</taxon>
    </lineage>
</organism>
<keyword evidence="5" id="KW-1185">Reference proteome</keyword>
<name>A0A2H3NZW7_9BACT</name>
<proteinExistence type="predicted"/>
<keyword evidence="1" id="KW-1133">Transmembrane helix</keyword>
<sequence length="430" mass="48107">MRSERVLTNRGAVLSLTSAVHNAYHNGRRMAWVSRYVAAVLMGIILLAGPDAAAAQTADLSSEADVSLITILPGPAVYEAFGHSAVRVHDPEQGIDRLYNYGTFRFDRWFVPKFLYGQLDYYLSVASFPAALRHYEQLGRPVVEQTLNLTPEQRSALVGFLRTNAQPENRVYRYDFLFDNCSTRIRDACTDVWPTVDWSDAPDPQLTFREMLDRYVSDRPWTTFGFYLALGPQVDRAVTSREAMFLPDFLLDAADHATIDGPSGPQPLAAAPDTLLWIDGYTRAEASFPWPVVLLWGFLVAGIVGTARQRHSTADWMRAFDRALFSVVGTAGAALAFLWFISLHEVTNQNLNLLWAWPTHLVAVAFCGSENNPYLQFYWRATAAAALVMLAGWPFWPQVLYDGLIPLVALLGLRAAWHGHVPGLRAPREE</sequence>
<protein>
    <submittedName>
        <fullName evidence="4">Uncharacterized protein</fullName>
    </submittedName>
</protein>
<dbReference type="OrthoDB" id="319167at2"/>
<evidence type="ECO:0000313" key="4">
    <source>
        <dbReference type="EMBL" id="PEN06556.1"/>
    </source>
</evidence>
<keyword evidence="1" id="KW-0812">Transmembrane</keyword>
<reference evidence="4 5" key="1">
    <citation type="submission" date="2017-10" db="EMBL/GenBank/DDBJ databases">
        <title>Draft genome of Longimonas halophila.</title>
        <authorList>
            <person name="Goh K.M."/>
            <person name="Shamsir M.S."/>
            <person name="Lim S.W."/>
        </authorList>
    </citation>
    <scope>NUCLEOTIDE SEQUENCE [LARGE SCALE GENOMIC DNA]</scope>
    <source>
        <strain evidence="4 5">KCTC 42399</strain>
    </source>
</reference>
<evidence type="ECO:0000259" key="3">
    <source>
        <dbReference type="Pfam" id="PF25221"/>
    </source>
</evidence>
<evidence type="ECO:0000259" key="2">
    <source>
        <dbReference type="Pfam" id="PF13387"/>
    </source>
</evidence>
<dbReference type="Pfam" id="PF13387">
    <property type="entry name" value="Lnb_N"/>
    <property type="match status" value="1"/>
</dbReference>
<accession>A0A2H3NZW7</accession>